<dbReference type="Gene3D" id="1.10.630.10">
    <property type="entry name" value="Cytochrome P450"/>
    <property type="match status" value="1"/>
</dbReference>
<dbReference type="InterPro" id="IPR036396">
    <property type="entry name" value="Cyt_P450_sf"/>
</dbReference>
<keyword evidence="7 9" id="KW-0503">Monooxygenase</keyword>
<sequence length="528" mass="58992">MGHYLHAIWQRPETPLWLAAALFVVGFTAIYRLLFSDRSLPDLAIVGAKPNEWFPLQRARWRNTVDMKTATVQAYESRDRACIFPIGASQVLVHLPHKELQWLAERPDSDVNVLAQIIDMLQLDYTVMDPGLVHRPSHIPLIAGALTRETGNLVPELLDEIEHSVSEAWGTDTQAFKEIAVYPSMTKVVGQTTNRAFVGLPYCRDPALLEAAISFAQGIPVAAALLHSLPAPLRPLLAPFITLPNRINTNRFFRILRSDIKQRQARLSSQPTGTAEKGRNDFLEWSVKQAQTLDDPYFGKPDTLAGRILIVNFTSIHTTSFAITHAILDLAAGKQEYIDELREEITSCLAAHGGRWDKRSLADMTKLDSVLRESQRINSFATTSINRMVVNPAGITTPSGVHIKPGVMVCAPAYPVFHDPAIYSHADEFKPFRFAEQRAAVAQEGASATQKARTAFTTASPDYTNFGYGKHACPGRFFAATALRLTLAYMVMNYDFELQDKRAENSWFAMNRIPPVSATIRLRRRVVR</sequence>
<evidence type="ECO:0000256" key="7">
    <source>
        <dbReference type="ARBA" id="ARBA00023033"/>
    </source>
</evidence>
<protein>
    <submittedName>
        <fullName evidence="11">Ent-kaurene oxidase</fullName>
    </submittedName>
</protein>
<dbReference type="Pfam" id="PF00067">
    <property type="entry name" value="p450"/>
    <property type="match status" value="1"/>
</dbReference>
<comment type="cofactor">
    <cofactor evidence="1 8">
        <name>heme</name>
        <dbReference type="ChEBI" id="CHEBI:30413"/>
    </cofactor>
</comment>
<keyword evidence="3 8" id="KW-0349">Heme</keyword>
<keyword evidence="6 8" id="KW-0408">Iron</keyword>
<proteinExistence type="inferred from homology"/>
<dbReference type="CDD" id="cd11041">
    <property type="entry name" value="CYP503A1-like"/>
    <property type="match status" value="1"/>
</dbReference>
<feature type="transmembrane region" description="Helical" evidence="10">
    <location>
        <begin position="16"/>
        <end position="35"/>
    </location>
</feature>
<dbReference type="GO" id="GO:0004497">
    <property type="term" value="F:monooxygenase activity"/>
    <property type="evidence" value="ECO:0007669"/>
    <property type="project" value="UniProtKB-KW"/>
</dbReference>
<evidence type="ECO:0000313" key="12">
    <source>
        <dbReference type="Proteomes" id="UP001296104"/>
    </source>
</evidence>
<accession>A0AAI9EBN1</accession>
<evidence type="ECO:0000256" key="6">
    <source>
        <dbReference type="ARBA" id="ARBA00023004"/>
    </source>
</evidence>
<evidence type="ECO:0000256" key="4">
    <source>
        <dbReference type="ARBA" id="ARBA00022723"/>
    </source>
</evidence>
<dbReference type="GO" id="GO:0016705">
    <property type="term" value="F:oxidoreductase activity, acting on paired donors, with incorporation or reduction of molecular oxygen"/>
    <property type="evidence" value="ECO:0007669"/>
    <property type="project" value="InterPro"/>
</dbReference>
<gene>
    <name evidence="11" type="ORF">LECACI_7A007264</name>
</gene>
<evidence type="ECO:0000256" key="10">
    <source>
        <dbReference type="SAM" id="Phobius"/>
    </source>
</evidence>
<dbReference type="EMBL" id="CAVMBE010000058">
    <property type="protein sequence ID" value="CAK4032106.1"/>
    <property type="molecule type" value="Genomic_DNA"/>
</dbReference>
<dbReference type="PROSITE" id="PS00086">
    <property type="entry name" value="CYTOCHROME_P450"/>
    <property type="match status" value="1"/>
</dbReference>
<dbReference type="PRINTS" id="PR00465">
    <property type="entry name" value="EP450IV"/>
</dbReference>
<dbReference type="InterPro" id="IPR017972">
    <property type="entry name" value="Cyt_P450_CS"/>
</dbReference>
<keyword evidence="4 8" id="KW-0479">Metal-binding</keyword>
<dbReference type="GO" id="GO:0020037">
    <property type="term" value="F:heme binding"/>
    <property type="evidence" value="ECO:0007669"/>
    <property type="project" value="InterPro"/>
</dbReference>
<keyword evidence="5 9" id="KW-0560">Oxidoreductase</keyword>
<evidence type="ECO:0000256" key="1">
    <source>
        <dbReference type="ARBA" id="ARBA00001971"/>
    </source>
</evidence>
<keyword evidence="12" id="KW-1185">Reference proteome</keyword>
<evidence type="ECO:0000256" key="3">
    <source>
        <dbReference type="ARBA" id="ARBA00022617"/>
    </source>
</evidence>
<comment type="caution">
    <text evidence="11">The sequence shown here is derived from an EMBL/GenBank/DDBJ whole genome shotgun (WGS) entry which is preliminary data.</text>
</comment>
<dbReference type="InterPro" id="IPR002403">
    <property type="entry name" value="Cyt_P450_E_grp-IV"/>
</dbReference>
<dbReference type="PANTHER" id="PTHR46206:SF1">
    <property type="entry name" value="P450, PUTATIVE (EUROFUNG)-RELATED"/>
    <property type="match status" value="1"/>
</dbReference>
<evidence type="ECO:0000256" key="9">
    <source>
        <dbReference type="RuleBase" id="RU000461"/>
    </source>
</evidence>
<evidence type="ECO:0000256" key="2">
    <source>
        <dbReference type="ARBA" id="ARBA00010617"/>
    </source>
</evidence>
<keyword evidence="10" id="KW-0812">Transmembrane</keyword>
<comment type="similarity">
    <text evidence="2 9">Belongs to the cytochrome P450 family.</text>
</comment>
<dbReference type="SUPFAM" id="SSF48264">
    <property type="entry name" value="Cytochrome P450"/>
    <property type="match status" value="1"/>
</dbReference>
<keyword evidence="10" id="KW-0472">Membrane</keyword>
<dbReference type="InterPro" id="IPR001128">
    <property type="entry name" value="Cyt_P450"/>
</dbReference>
<keyword evidence="10" id="KW-1133">Transmembrane helix</keyword>
<evidence type="ECO:0000313" key="11">
    <source>
        <dbReference type="EMBL" id="CAK4032106.1"/>
    </source>
</evidence>
<dbReference type="AlphaFoldDB" id="A0AAI9EBN1"/>
<reference evidence="11" key="1">
    <citation type="submission" date="2023-11" db="EMBL/GenBank/DDBJ databases">
        <authorList>
            <person name="Alioto T."/>
            <person name="Alioto T."/>
            <person name="Gomez Garrido J."/>
        </authorList>
    </citation>
    <scope>NUCLEOTIDE SEQUENCE</scope>
</reference>
<dbReference type="GO" id="GO:0005506">
    <property type="term" value="F:iron ion binding"/>
    <property type="evidence" value="ECO:0007669"/>
    <property type="project" value="InterPro"/>
</dbReference>
<evidence type="ECO:0000256" key="8">
    <source>
        <dbReference type="PIRSR" id="PIRSR602403-1"/>
    </source>
</evidence>
<dbReference type="PANTHER" id="PTHR46206">
    <property type="entry name" value="CYTOCHROME P450"/>
    <property type="match status" value="1"/>
</dbReference>
<name>A0AAI9EBN1_9PEZI</name>
<feature type="binding site" description="axial binding residue" evidence="8">
    <location>
        <position position="473"/>
    </location>
    <ligand>
        <name>heme</name>
        <dbReference type="ChEBI" id="CHEBI:30413"/>
    </ligand>
    <ligandPart>
        <name>Fe</name>
        <dbReference type="ChEBI" id="CHEBI:18248"/>
    </ligandPart>
</feature>
<organism evidence="11 12">
    <name type="scientific">Lecanosticta acicola</name>
    <dbReference type="NCBI Taxonomy" id="111012"/>
    <lineage>
        <taxon>Eukaryota</taxon>
        <taxon>Fungi</taxon>
        <taxon>Dikarya</taxon>
        <taxon>Ascomycota</taxon>
        <taxon>Pezizomycotina</taxon>
        <taxon>Dothideomycetes</taxon>
        <taxon>Dothideomycetidae</taxon>
        <taxon>Mycosphaerellales</taxon>
        <taxon>Mycosphaerellaceae</taxon>
        <taxon>Lecanosticta</taxon>
    </lineage>
</organism>
<dbReference type="Proteomes" id="UP001296104">
    <property type="component" value="Unassembled WGS sequence"/>
</dbReference>
<evidence type="ECO:0000256" key="5">
    <source>
        <dbReference type="ARBA" id="ARBA00023002"/>
    </source>
</evidence>